<protein>
    <submittedName>
        <fullName evidence="1">Uncharacterized protein</fullName>
    </submittedName>
</protein>
<dbReference type="Proteomes" id="UP001433508">
    <property type="component" value="Unassembled WGS sequence"/>
</dbReference>
<proteinExistence type="predicted"/>
<evidence type="ECO:0000313" key="2">
    <source>
        <dbReference type="Proteomes" id="UP001433508"/>
    </source>
</evidence>
<reference evidence="2" key="1">
    <citation type="journal article" date="2024" name="Front. Bioeng. Biotechnol.">
        <title>Genome-scale model development and genomic sequencing of the oleaginous clade Lipomyces.</title>
        <authorList>
            <person name="Czajka J.J."/>
            <person name="Han Y."/>
            <person name="Kim J."/>
            <person name="Mondo S.J."/>
            <person name="Hofstad B.A."/>
            <person name="Robles A."/>
            <person name="Haridas S."/>
            <person name="Riley R."/>
            <person name="LaButti K."/>
            <person name="Pangilinan J."/>
            <person name="Andreopoulos W."/>
            <person name="Lipzen A."/>
            <person name="Yan J."/>
            <person name="Wang M."/>
            <person name="Ng V."/>
            <person name="Grigoriev I.V."/>
            <person name="Spatafora J.W."/>
            <person name="Magnuson J.K."/>
            <person name="Baker S.E."/>
            <person name="Pomraning K.R."/>
        </authorList>
    </citation>
    <scope>NUCLEOTIDE SEQUENCE [LARGE SCALE GENOMIC DNA]</scope>
    <source>
        <strain evidence="2">CBS 7786</strain>
    </source>
</reference>
<organism evidence="1 2">
    <name type="scientific">Lipomyces kononenkoae</name>
    <name type="common">Yeast</name>
    <dbReference type="NCBI Taxonomy" id="34357"/>
    <lineage>
        <taxon>Eukaryota</taxon>
        <taxon>Fungi</taxon>
        <taxon>Dikarya</taxon>
        <taxon>Ascomycota</taxon>
        <taxon>Saccharomycotina</taxon>
        <taxon>Lipomycetes</taxon>
        <taxon>Lipomycetales</taxon>
        <taxon>Lipomycetaceae</taxon>
        <taxon>Lipomyces</taxon>
    </lineage>
</organism>
<accession>A0ACC3SYD9</accession>
<dbReference type="EMBL" id="MU971382">
    <property type="protein sequence ID" value="KAK9236683.1"/>
    <property type="molecule type" value="Genomic_DNA"/>
</dbReference>
<sequence length="412" mass="46655">MTAPDREHHAFIGTILHDRFDFRHDSFVVRTIEQAKNNYVYLIELANPTTDSLLSESSEPFTSPIPANTSRLILRIPKANVSLEDSVRVRNEVAFLALGRDVFSSIDTSLVPRVFAWEDNTSLGPGFRWILEEWKEGETLTAENVEALNDEMQRFVLDQLAAVVKSFQKYSLPDSVRGFGGLSFDENGILSNTASTIPCGGPFPTYSSFLKGMCKWQLEASERSTHLNGWKNVPKLRKRLDNLFASGLDQLLVKVPEQRPTLVHADLCFPNMLFDISTYRLTAVLDFDFSHIGAPVSEYLFSFWDMNALLTGSAGQMGQMRKWLLNGFPKRIDARFKLARSWDNALGEAGVEKPSTIDGAGHIADIWWFSQELCQAYWFMDRFTANRSAEALERLKAGSIRNLEKFLTLWGF</sequence>
<keyword evidence="2" id="KW-1185">Reference proteome</keyword>
<comment type="caution">
    <text evidence="1">The sequence shown here is derived from an EMBL/GenBank/DDBJ whole genome shotgun (WGS) entry which is preliminary data.</text>
</comment>
<name>A0ACC3SYD9_LIPKO</name>
<gene>
    <name evidence="1" type="ORF">V1525DRAFT_197534</name>
</gene>
<evidence type="ECO:0000313" key="1">
    <source>
        <dbReference type="EMBL" id="KAK9236683.1"/>
    </source>
</evidence>